<gene>
    <name evidence="1" type="ORF">NDU88_007712</name>
</gene>
<proteinExistence type="predicted"/>
<dbReference type="EMBL" id="JANPWB010000013">
    <property type="protein sequence ID" value="KAJ1110360.1"/>
    <property type="molecule type" value="Genomic_DNA"/>
</dbReference>
<dbReference type="Proteomes" id="UP001066276">
    <property type="component" value="Chromosome 9"/>
</dbReference>
<evidence type="ECO:0000313" key="1">
    <source>
        <dbReference type="EMBL" id="KAJ1110360.1"/>
    </source>
</evidence>
<evidence type="ECO:0000313" key="2">
    <source>
        <dbReference type="Proteomes" id="UP001066276"/>
    </source>
</evidence>
<organism evidence="1 2">
    <name type="scientific">Pleurodeles waltl</name>
    <name type="common">Iberian ribbed newt</name>
    <dbReference type="NCBI Taxonomy" id="8319"/>
    <lineage>
        <taxon>Eukaryota</taxon>
        <taxon>Metazoa</taxon>
        <taxon>Chordata</taxon>
        <taxon>Craniata</taxon>
        <taxon>Vertebrata</taxon>
        <taxon>Euteleostomi</taxon>
        <taxon>Amphibia</taxon>
        <taxon>Batrachia</taxon>
        <taxon>Caudata</taxon>
        <taxon>Salamandroidea</taxon>
        <taxon>Salamandridae</taxon>
        <taxon>Pleurodelinae</taxon>
        <taxon>Pleurodeles</taxon>
    </lineage>
</organism>
<reference evidence="1" key="1">
    <citation type="journal article" date="2022" name="bioRxiv">
        <title>Sequencing and chromosome-scale assembly of the giantPleurodeles waltlgenome.</title>
        <authorList>
            <person name="Brown T."/>
            <person name="Elewa A."/>
            <person name="Iarovenko S."/>
            <person name="Subramanian E."/>
            <person name="Araus A.J."/>
            <person name="Petzold A."/>
            <person name="Susuki M."/>
            <person name="Suzuki K.-i.T."/>
            <person name="Hayashi T."/>
            <person name="Toyoda A."/>
            <person name="Oliveira C."/>
            <person name="Osipova E."/>
            <person name="Leigh N.D."/>
            <person name="Simon A."/>
            <person name="Yun M.H."/>
        </authorList>
    </citation>
    <scope>NUCLEOTIDE SEQUENCE</scope>
    <source>
        <strain evidence="1">20211129_DDA</strain>
        <tissue evidence="1">Liver</tissue>
    </source>
</reference>
<sequence length="97" mass="10890">MDLNREPFKTLQGRGDVVIFFISRHESGSCVKSGPHRGKFGFGRAGFEFVQKFKAVESVVSVLLDVILHIQVGVQSDSQRFDRARRGENTFQSVNGF</sequence>
<protein>
    <submittedName>
        <fullName evidence="1">Uncharacterized protein</fullName>
    </submittedName>
</protein>
<comment type="caution">
    <text evidence="1">The sequence shown here is derived from an EMBL/GenBank/DDBJ whole genome shotgun (WGS) entry which is preliminary data.</text>
</comment>
<keyword evidence="2" id="KW-1185">Reference proteome</keyword>
<name>A0AAV7NC71_PLEWA</name>
<accession>A0AAV7NC71</accession>
<dbReference type="AlphaFoldDB" id="A0AAV7NC71"/>